<keyword evidence="2" id="KW-1003">Cell membrane</keyword>
<evidence type="ECO:0000259" key="11">
    <source>
        <dbReference type="SMART" id="SM00768"/>
    </source>
</evidence>
<gene>
    <name evidence="13" type="primary">LOC107759251</name>
</gene>
<keyword evidence="12" id="KW-1185">Reference proteome</keyword>
<dbReference type="RefSeq" id="XP_016432623.1">
    <property type="nucleotide sequence ID" value="XM_016577137.1"/>
</dbReference>
<organism evidence="12 13">
    <name type="scientific">Nicotiana tabacum</name>
    <name type="common">Common tobacco</name>
    <dbReference type="NCBI Taxonomy" id="4097"/>
    <lineage>
        <taxon>Eukaryota</taxon>
        <taxon>Viridiplantae</taxon>
        <taxon>Streptophyta</taxon>
        <taxon>Embryophyta</taxon>
        <taxon>Tracheophyta</taxon>
        <taxon>Spermatophyta</taxon>
        <taxon>Magnoliopsida</taxon>
        <taxon>eudicotyledons</taxon>
        <taxon>Gunneridae</taxon>
        <taxon>Pentapetalae</taxon>
        <taxon>asterids</taxon>
        <taxon>lamiids</taxon>
        <taxon>Solanales</taxon>
        <taxon>Solanaceae</taxon>
        <taxon>Nicotianoideae</taxon>
        <taxon>Nicotianeae</taxon>
        <taxon>Nicotiana</taxon>
    </lineage>
</organism>
<dbReference type="OrthoDB" id="417697at2759"/>
<proteinExistence type="predicted"/>
<dbReference type="KEGG" id="nta:107759251"/>
<dbReference type="PANTHER" id="PTHR31044:SF28">
    <property type="entry name" value="CARBOHYDRATE-BINDING X8 DOMAIN SUPERFAMILY PROTEIN"/>
    <property type="match status" value="1"/>
</dbReference>
<keyword evidence="5" id="KW-0472">Membrane</keyword>
<sequence length="308" mass="33107">MKTPSHHHSMLYILSLLLCFAAFFIVNTDARKLNGKDNGRLLVSKSSVDIIESSEINGLRRFDVYLPSEDSSNSGPYGVSSPFNLPPYDSLPPVPNTPPFCLNPPSPFTLQPPPSGSSSSGGGPIVNLPPTPSSTIIPTPPQQYLPPIIIPNPPQYYEPSPPTTTVPSPTGPFFSPPYYYEPSPPSYYDPISPPTGLFLPPVIYPPPAVPPPPHIAPATALWCVAKPSVPDPIIQEAMNYACSSGADCDQINPSGSCFQPNTLFAHASYAFNSYWQRTKVAGGTCEFGGTAMLVTVDPSYDGCQFNYN</sequence>
<evidence type="ECO:0000313" key="12">
    <source>
        <dbReference type="Proteomes" id="UP000790787"/>
    </source>
</evidence>
<dbReference type="InterPro" id="IPR044788">
    <property type="entry name" value="X8_dom_prot"/>
</dbReference>
<dbReference type="AlphaFoldDB" id="A0A1S3WY73"/>
<dbReference type="SMART" id="SM00768">
    <property type="entry name" value="X8"/>
    <property type="match status" value="1"/>
</dbReference>
<accession>A0A1S3WY73</accession>
<dbReference type="GO" id="GO:0005886">
    <property type="term" value="C:plasma membrane"/>
    <property type="evidence" value="ECO:0007669"/>
    <property type="project" value="UniProtKB-SubCell"/>
</dbReference>
<evidence type="ECO:0000256" key="10">
    <source>
        <dbReference type="SAM" id="SignalP"/>
    </source>
</evidence>
<feature type="signal peptide" evidence="10">
    <location>
        <begin position="1"/>
        <end position="30"/>
    </location>
</feature>
<evidence type="ECO:0000313" key="13">
    <source>
        <dbReference type="RefSeq" id="XP_016432623.1"/>
    </source>
</evidence>
<feature type="compositionally biased region" description="Pro residues" evidence="9">
    <location>
        <begin position="127"/>
        <end position="138"/>
    </location>
</feature>
<evidence type="ECO:0000256" key="3">
    <source>
        <dbReference type="ARBA" id="ARBA00022622"/>
    </source>
</evidence>
<dbReference type="Gene3D" id="1.20.58.1040">
    <property type="match status" value="1"/>
</dbReference>
<dbReference type="SMR" id="A0A1S3WY73"/>
<reference evidence="12" key="1">
    <citation type="journal article" date="2014" name="Nat. Commun.">
        <title>The tobacco genome sequence and its comparison with those of tomato and potato.</title>
        <authorList>
            <person name="Sierro N."/>
            <person name="Battey J.N."/>
            <person name="Ouadi S."/>
            <person name="Bakaher N."/>
            <person name="Bovet L."/>
            <person name="Willig A."/>
            <person name="Goepfert S."/>
            <person name="Peitsch M.C."/>
            <person name="Ivanov N.V."/>
        </authorList>
    </citation>
    <scope>NUCLEOTIDE SEQUENCE [LARGE SCALE GENOMIC DNA]</scope>
</reference>
<feature type="domain" description="X8" evidence="11">
    <location>
        <begin position="221"/>
        <end position="305"/>
    </location>
</feature>
<dbReference type="GO" id="GO:0098552">
    <property type="term" value="C:side of membrane"/>
    <property type="evidence" value="ECO:0007669"/>
    <property type="project" value="UniProtKB-KW"/>
</dbReference>
<dbReference type="Pfam" id="PF07983">
    <property type="entry name" value="X8"/>
    <property type="match status" value="1"/>
</dbReference>
<reference evidence="13" key="2">
    <citation type="submission" date="2025-08" db="UniProtKB">
        <authorList>
            <consortium name="RefSeq"/>
        </authorList>
    </citation>
    <scope>IDENTIFICATION</scope>
    <source>
        <tissue evidence="13">Leaf</tissue>
    </source>
</reference>
<evidence type="ECO:0000256" key="4">
    <source>
        <dbReference type="ARBA" id="ARBA00022729"/>
    </source>
</evidence>
<dbReference type="PANTHER" id="PTHR31044">
    <property type="entry name" value="BETA-1,3 GLUCANASE"/>
    <property type="match status" value="1"/>
</dbReference>
<dbReference type="RefSeq" id="XP_016432623.1">
    <property type="nucleotide sequence ID" value="XM_016577137.2"/>
</dbReference>
<feature type="compositionally biased region" description="Pro residues" evidence="9">
    <location>
        <begin position="102"/>
        <end position="115"/>
    </location>
</feature>
<dbReference type="OMA" id="MNYACSS"/>
<dbReference type="GO" id="GO:0009506">
    <property type="term" value="C:plasmodesma"/>
    <property type="evidence" value="ECO:0007669"/>
    <property type="project" value="UniProtKB-ARBA"/>
</dbReference>
<keyword evidence="6" id="KW-1015">Disulfide bond</keyword>
<feature type="chain" id="PRO_5010182839" evidence="10">
    <location>
        <begin position="31"/>
        <end position="308"/>
    </location>
</feature>
<protein>
    <submittedName>
        <fullName evidence="13">Extensin-like</fullName>
    </submittedName>
    <submittedName>
        <fullName evidence="13">Uncharacterized protein LOC107759251</fullName>
    </submittedName>
</protein>
<keyword evidence="3" id="KW-0336">GPI-anchor</keyword>
<keyword evidence="8" id="KW-0449">Lipoprotein</keyword>
<dbReference type="FunFam" id="1.20.58.1040:FF:000001">
    <property type="entry name" value="Glucan endo-1,3-beta-glucosidase 4"/>
    <property type="match status" value="1"/>
</dbReference>
<name>A0A1S3WY73_TOBAC</name>
<evidence type="ECO:0000256" key="5">
    <source>
        <dbReference type="ARBA" id="ARBA00023136"/>
    </source>
</evidence>
<evidence type="ECO:0000256" key="7">
    <source>
        <dbReference type="ARBA" id="ARBA00023180"/>
    </source>
</evidence>
<comment type="subcellular location">
    <subcellularLocation>
        <location evidence="1">Cell membrane</location>
        <topology evidence="1">Lipid-anchor</topology>
        <topology evidence="1">GPI-anchor</topology>
    </subcellularLocation>
</comment>
<feature type="region of interest" description="Disordered" evidence="9">
    <location>
        <begin position="102"/>
        <end position="138"/>
    </location>
</feature>
<dbReference type="PaxDb" id="4097-A0A1S3WY73"/>
<keyword evidence="4 10" id="KW-0732">Signal</keyword>
<evidence type="ECO:0000256" key="6">
    <source>
        <dbReference type="ARBA" id="ARBA00023157"/>
    </source>
</evidence>
<evidence type="ECO:0000256" key="9">
    <source>
        <dbReference type="SAM" id="MobiDB-lite"/>
    </source>
</evidence>
<keyword evidence="7" id="KW-0325">Glycoprotein</keyword>
<dbReference type="InterPro" id="IPR012946">
    <property type="entry name" value="X8"/>
</dbReference>
<evidence type="ECO:0000256" key="1">
    <source>
        <dbReference type="ARBA" id="ARBA00004609"/>
    </source>
</evidence>
<evidence type="ECO:0000256" key="8">
    <source>
        <dbReference type="ARBA" id="ARBA00023288"/>
    </source>
</evidence>
<dbReference type="GeneID" id="107759251"/>
<dbReference type="Proteomes" id="UP000790787">
    <property type="component" value="Chromosome 8"/>
</dbReference>
<evidence type="ECO:0000256" key="2">
    <source>
        <dbReference type="ARBA" id="ARBA00022475"/>
    </source>
</evidence>